<dbReference type="PANTHER" id="PTHR30341:SF0">
    <property type="entry name" value="NA(+)_H(+) ANTIPORTER NHAA"/>
    <property type="match status" value="1"/>
</dbReference>
<evidence type="ECO:0000256" key="8">
    <source>
        <dbReference type="ARBA" id="ARBA00023201"/>
    </source>
</evidence>
<evidence type="ECO:0000256" key="2">
    <source>
        <dbReference type="ARBA" id="ARBA00022449"/>
    </source>
</evidence>
<keyword evidence="6 9" id="KW-0915">Sodium</keyword>
<evidence type="ECO:0000256" key="9">
    <source>
        <dbReference type="HAMAP-Rule" id="MF_01844"/>
    </source>
</evidence>
<evidence type="ECO:0000256" key="4">
    <source>
        <dbReference type="ARBA" id="ARBA00022692"/>
    </source>
</evidence>
<reference evidence="10" key="1">
    <citation type="submission" date="2018-12" db="EMBL/GenBank/DDBJ databases">
        <title>Novel natural products biosynthetic potential of the class Ktedonobacteria.</title>
        <authorList>
            <person name="Zheng Y."/>
            <person name="Saitou A."/>
            <person name="Wang C.M."/>
            <person name="Toyoda A."/>
            <person name="Minakuchi Y."/>
            <person name="Sekiguchi Y."/>
            <person name="Ueda K."/>
            <person name="Takano H."/>
            <person name="Sakai Y."/>
            <person name="Yokota A."/>
            <person name="Yabe S."/>
        </authorList>
    </citation>
    <scope>NUCLEOTIDE SEQUENCE</scope>
    <source>
        <strain evidence="10">COM3</strain>
    </source>
</reference>
<dbReference type="HAMAP" id="MF_01844">
    <property type="entry name" value="NhaA"/>
    <property type="match status" value="1"/>
</dbReference>
<dbReference type="EMBL" id="AP019376">
    <property type="protein sequence ID" value="BBH85997.1"/>
    <property type="molecule type" value="Genomic_DNA"/>
</dbReference>
<comment type="function">
    <text evidence="9">Na(+)/H(+) antiporter that extrudes sodium in exchange for external protons.</text>
</comment>
<evidence type="ECO:0000256" key="6">
    <source>
        <dbReference type="ARBA" id="ARBA00023053"/>
    </source>
</evidence>
<dbReference type="GO" id="GO:0015385">
    <property type="term" value="F:sodium:proton antiporter activity"/>
    <property type="evidence" value="ECO:0007669"/>
    <property type="project" value="UniProtKB-UniRule"/>
</dbReference>
<feature type="transmembrane region" description="Helical" evidence="9">
    <location>
        <begin position="321"/>
        <end position="339"/>
    </location>
</feature>
<keyword evidence="9" id="KW-0813">Transport</keyword>
<dbReference type="InterPro" id="IPR004670">
    <property type="entry name" value="NhaA"/>
</dbReference>
<keyword evidence="2 9" id="KW-0050">Antiport</keyword>
<keyword evidence="5 9" id="KW-1133">Transmembrane helix</keyword>
<evidence type="ECO:0000313" key="10">
    <source>
        <dbReference type="EMBL" id="BBH85997.1"/>
    </source>
</evidence>
<accession>A0A455SC20</accession>
<feature type="transmembrane region" description="Helical" evidence="9">
    <location>
        <begin position="394"/>
        <end position="414"/>
    </location>
</feature>
<gene>
    <name evidence="10" type="primary">nhaA_1</name>
    <name evidence="9" type="synonym">nhaA</name>
    <name evidence="10" type="ORF">KTC_07480</name>
</gene>
<feature type="transmembrane region" description="Helical" evidence="9">
    <location>
        <begin position="142"/>
        <end position="161"/>
    </location>
</feature>
<keyword evidence="8 9" id="KW-0739">Sodium transport</keyword>
<feature type="transmembrane region" description="Helical" evidence="9">
    <location>
        <begin position="116"/>
        <end position="136"/>
    </location>
</feature>
<feature type="transmembrane region" description="Helical" evidence="9">
    <location>
        <begin position="351"/>
        <end position="374"/>
    </location>
</feature>
<comment type="similarity">
    <text evidence="9">Belongs to the NhaA Na(+)/H(+) (TC 2.A.33) antiporter family.</text>
</comment>
<dbReference type="Pfam" id="PF06965">
    <property type="entry name" value="Na_H_antiport_1"/>
    <property type="match status" value="1"/>
</dbReference>
<dbReference type="AlphaFoldDB" id="A0A455SC20"/>
<evidence type="ECO:0000256" key="5">
    <source>
        <dbReference type="ARBA" id="ARBA00022989"/>
    </source>
</evidence>
<dbReference type="Gene3D" id="1.20.1530.10">
    <property type="entry name" value="Na+/H+ antiporter like domain"/>
    <property type="match status" value="1"/>
</dbReference>
<feature type="transmembrane region" description="Helical" evidence="9">
    <location>
        <begin position="198"/>
        <end position="218"/>
    </location>
</feature>
<dbReference type="PANTHER" id="PTHR30341">
    <property type="entry name" value="SODIUM ION/PROTON ANTIPORTER NHAA-RELATED"/>
    <property type="match status" value="1"/>
</dbReference>
<keyword evidence="7 9" id="KW-0472">Membrane</keyword>
<keyword evidence="9" id="KW-0406">Ion transport</keyword>
<evidence type="ECO:0000256" key="1">
    <source>
        <dbReference type="ARBA" id="ARBA00004429"/>
    </source>
</evidence>
<evidence type="ECO:0000256" key="7">
    <source>
        <dbReference type="ARBA" id="ARBA00023136"/>
    </source>
</evidence>
<feature type="transmembrane region" description="Helical" evidence="9">
    <location>
        <begin position="426"/>
        <end position="446"/>
    </location>
</feature>
<evidence type="ECO:0000256" key="3">
    <source>
        <dbReference type="ARBA" id="ARBA00022475"/>
    </source>
</evidence>
<comment type="catalytic activity">
    <reaction evidence="9">
        <text>Na(+)(in) + 2 H(+)(out) = Na(+)(out) + 2 H(+)(in)</text>
        <dbReference type="Rhea" id="RHEA:29251"/>
        <dbReference type="ChEBI" id="CHEBI:15378"/>
        <dbReference type="ChEBI" id="CHEBI:29101"/>
    </reaction>
</comment>
<sequence length="449" mass="49016">MSMRFRLRKPREHTLAERLLQPFQEFLQTKTSGGILLVGCTIIALLWANSPWASSYPRFWESHLSISLFGFVLDESLHTWINDGLMTFFFLLVGLEIKRELLVGELSSARQAVLPLLAALGGAIFPALIYTGWTLGTDALRGWGIPMATDIAFVLGILALLGNHIPQTLKIFLTALAIADDLLAVTVIAIFYTSNISWVALGAAVLLFLVLVLINALGVRHWLAYALLGLLLWFAVFLSGVHATIAGVLLALTIPARSRIASTAFLRQSREVLDEFEQACAPGTGLYMDNRQQTAVQALETACERIQTPLQRIEHALNDPVSYVIVPLFVLANAGVNLNPGGLGLSLFSPVSLGVVTGLVIGKQLGITLLSWLVVRLRWAELPEGVTFRHIYGVGWLAGIGFTMSFFIAELAFSSAYETLLKDAKVGILLALLLSGVIGYLLLRWLPGR</sequence>
<keyword evidence="4 9" id="KW-0812">Transmembrane</keyword>
<feature type="transmembrane region" description="Helical" evidence="9">
    <location>
        <begin position="34"/>
        <end position="53"/>
    </location>
</feature>
<feature type="transmembrane region" description="Helical" evidence="9">
    <location>
        <begin position="230"/>
        <end position="254"/>
    </location>
</feature>
<comment type="subcellular location">
    <subcellularLocation>
        <location evidence="1">Cell inner membrane</location>
        <topology evidence="1">Multi-pass membrane protein</topology>
    </subcellularLocation>
    <subcellularLocation>
        <location evidence="9">Cell membrane</location>
        <topology evidence="9">Multi-pass membrane protein</topology>
    </subcellularLocation>
</comment>
<name>A0A455SC20_9CHLR</name>
<dbReference type="GO" id="GO:0006885">
    <property type="term" value="P:regulation of pH"/>
    <property type="evidence" value="ECO:0007669"/>
    <property type="project" value="UniProtKB-UniRule"/>
</dbReference>
<organism evidence="10">
    <name type="scientific">Thermosporothrix sp. COM3</name>
    <dbReference type="NCBI Taxonomy" id="2490863"/>
    <lineage>
        <taxon>Bacteria</taxon>
        <taxon>Bacillati</taxon>
        <taxon>Chloroflexota</taxon>
        <taxon>Ktedonobacteria</taxon>
        <taxon>Ktedonobacterales</taxon>
        <taxon>Thermosporotrichaceae</taxon>
        <taxon>Thermosporothrix</taxon>
    </lineage>
</organism>
<feature type="transmembrane region" description="Helical" evidence="9">
    <location>
        <begin position="173"/>
        <end position="192"/>
    </location>
</feature>
<proteinExistence type="inferred from homology"/>
<dbReference type="InterPro" id="IPR023171">
    <property type="entry name" value="Na/H_antiporter_dom_sf"/>
</dbReference>
<protein>
    <recommendedName>
        <fullName evidence="9">Na(+)/H(+) antiporter NhaA</fullName>
    </recommendedName>
    <alternativeName>
        <fullName evidence="9">Sodium/proton antiporter NhaA</fullName>
    </alternativeName>
</protein>
<dbReference type="GO" id="GO:0005886">
    <property type="term" value="C:plasma membrane"/>
    <property type="evidence" value="ECO:0007669"/>
    <property type="project" value="UniProtKB-SubCell"/>
</dbReference>
<keyword evidence="3 9" id="KW-1003">Cell membrane</keyword>
<dbReference type="NCBIfam" id="TIGR00773">
    <property type="entry name" value="NhaA"/>
    <property type="match status" value="1"/>
</dbReference>